<dbReference type="EMBL" id="JNGW01000097">
    <property type="protein sequence ID" value="KDR51675.1"/>
    <property type="molecule type" value="Genomic_DNA"/>
</dbReference>
<gene>
    <name evidence="1" type="ORF">HMPREF1991_02285</name>
</gene>
<dbReference type="AlphaFoldDB" id="A0A069QFY0"/>
<proteinExistence type="predicted"/>
<accession>A0A069QFY0</accession>
<keyword evidence="2" id="KW-1185">Reference proteome</keyword>
<dbReference type="Proteomes" id="UP000027442">
    <property type="component" value="Unassembled WGS sequence"/>
</dbReference>
<reference evidence="1 2" key="1">
    <citation type="submission" date="2013-08" db="EMBL/GenBank/DDBJ databases">
        <authorList>
            <person name="Weinstock G."/>
            <person name="Sodergren E."/>
            <person name="Wylie T."/>
            <person name="Fulton L."/>
            <person name="Fulton R."/>
            <person name="Fronick C."/>
            <person name="O'Laughlin M."/>
            <person name="Godfrey J."/>
            <person name="Miner T."/>
            <person name="Herter B."/>
            <person name="Appelbaum E."/>
            <person name="Cordes M."/>
            <person name="Lek S."/>
            <person name="Wollam A."/>
            <person name="Pepin K.H."/>
            <person name="Palsikar V.B."/>
            <person name="Mitreva M."/>
            <person name="Wilson R.K."/>
        </authorList>
    </citation>
    <scope>NUCLEOTIDE SEQUENCE [LARGE SCALE GENOMIC DNA]</scope>
    <source>
        <strain evidence="1 2">ATCC 15930</strain>
    </source>
</reference>
<evidence type="ECO:0000313" key="1">
    <source>
        <dbReference type="EMBL" id="KDR51675.1"/>
    </source>
</evidence>
<sequence length="199" mass="22016">MSPMPHFKLLAILLSLLFSLSGCIGRELDDNDTFQQAQPSEMDADNALLLSKIFVIDESNTYLWFDLHNEVANFSQPELLLPTDNGGTEGTLRIPLRGLLYEYRANEHTLTFKRVPPRFLNWGETTVSFVFNLTQTDGGSILLPGGKTQKGSKPTFELALKSILIDGAQAPIAVGTPFNADGRTIKMKPYTKKLTLING</sequence>
<organism evidence="1 2">
    <name type="scientific">Hoylesella loescheii DSM 19665 = JCM 12249 = ATCC 15930</name>
    <dbReference type="NCBI Taxonomy" id="1122985"/>
    <lineage>
        <taxon>Bacteria</taxon>
        <taxon>Pseudomonadati</taxon>
        <taxon>Bacteroidota</taxon>
        <taxon>Bacteroidia</taxon>
        <taxon>Bacteroidales</taxon>
        <taxon>Prevotellaceae</taxon>
        <taxon>Hoylesella</taxon>
    </lineage>
</organism>
<protein>
    <submittedName>
        <fullName evidence="1">Uncharacterized protein</fullName>
    </submittedName>
</protein>
<dbReference type="HOGENOM" id="CLU_1383040_0_0_10"/>
<comment type="caution">
    <text evidence="1">The sequence shown here is derived from an EMBL/GenBank/DDBJ whole genome shotgun (WGS) entry which is preliminary data.</text>
</comment>
<dbReference type="PATRIC" id="fig|1122985.7.peg.2366"/>
<evidence type="ECO:0000313" key="2">
    <source>
        <dbReference type="Proteomes" id="UP000027442"/>
    </source>
</evidence>
<name>A0A069QFY0_HOYLO</name>